<organism evidence="1 2">
    <name type="scientific">Dyadobacter helix</name>
    <dbReference type="NCBI Taxonomy" id="2822344"/>
    <lineage>
        <taxon>Bacteria</taxon>
        <taxon>Pseudomonadati</taxon>
        <taxon>Bacteroidota</taxon>
        <taxon>Cytophagia</taxon>
        <taxon>Cytophagales</taxon>
        <taxon>Spirosomataceae</taxon>
        <taxon>Dyadobacter</taxon>
    </lineage>
</organism>
<dbReference type="Gene3D" id="3.40.50.1110">
    <property type="entry name" value="SGNH hydrolase"/>
    <property type="match status" value="1"/>
</dbReference>
<sequence length="243" mass="27375">MRKRTSEYAMGILMQAIMFCSALLCQACSSGKQEPIIPEETVKINKVLILGNSITFHGSKPDIGWTGNYGMAASSESHDYVHLLEGKIKTHNASAQFSIGNIAATFERVFWQADTSHFTTYRDFKPDLIILRIGENITDSLAVEKSLDKHVESLISYLKQNSSPRVCLVGSFWPNANINRIFEELCVKNKWDYVSLDGLYQNRQVNTAINNFANAGVGMHPSDQGMKEISERIWAKIQYLFLI</sequence>
<protein>
    <recommendedName>
        <fullName evidence="3">SGNH/GDSL hydrolase family protein</fullName>
    </recommendedName>
</protein>
<name>A0A916JAK9_9BACT</name>
<dbReference type="AlphaFoldDB" id="A0A916JAK9"/>
<evidence type="ECO:0000313" key="1">
    <source>
        <dbReference type="EMBL" id="CAG4995332.1"/>
    </source>
</evidence>
<dbReference type="InterPro" id="IPR036514">
    <property type="entry name" value="SGNH_hydro_sf"/>
</dbReference>
<gene>
    <name evidence="1" type="ORF">DYBT9275_01611</name>
</gene>
<dbReference type="GO" id="GO:0016788">
    <property type="term" value="F:hydrolase activity, acting on ester bonds"/>
    <property type="evidence" value="ECO:0007669"/>
    <property type="project" value="UniProtKB-ARBA"/>
</dbReference>
<comment type="caution">
    <text evidence="1">The sequence shown here is derived from an EMBL/GenBank/DDBJ whole genome shotgun (WGS) entry which is preliminary data.</text>
</comment>
<dbReference type="EMBL" id="CAJRAF010000001">
    <property type="protein sequence ID" value="CAG4995332.1"/>
    <property type="molecule type" value="Genomic_DNA"/>
</dbReference>
<dbReference type="RefSeq" id="WP_215238241.1">
    <property type="nucleotide sequence ID" value="NZ_CAJRAF010000001.1"/>
</dbReference>
<dbReference type="Proteomes" id="UP000680038">
    <property type="component" value="Unassembled WGS sequence"/>
</dbReference>
<proteinExistence type="predicted"/>
<accession>A0A916JAK9</accession>
<dbReference type="CDD" id="cd00229">
    <property type="entry name" value="SGNH_hydrolase"/>
    <property type="match status" value="1"/>
</dbReference>
<keyword evidence="2" id="KW-1185">Reference proteome</keyword>
<dbReference type="SUPFAM" id="SSF52266">
    <property type="entry name" value="SGNH hydrolase"/>
    <property type="match status" value="1"/>
</dbReference>
<evidence type="ECO:0008006" key="3">
    <source>
        <dbReference type="Google" id="ProtNLM"/>
    </source>
</evidence>
<evidence type="ECO:0000313" key="2">
    <source>
        <dbReference type="Proteomes" id="UP000680038"/>
    </source>
</evidence>
<reference evidence="1" key="1">
    <citation type="submission" date="2021-04" db="EMBL/GenBank/DDBJ databases">
        <authorList>
            <person name="Rodrigo-Torres L."/>
            <person name="Arahal R. D."/>
            <person name="Lucena T."/>
        </authorList>
    </citation>
    <scope>NUCLEOTIDE SEQUENCE</scope>
    <source>
        <strain evidence="1">CECT 9275</strain>
    </source>
</reference>